<feature type="region of interest" description="Disordered" evidence="1">
    <location>
        <begin position="886"/>
        <end position="914"/>
    </location>
</feature>
<feature type="region of interest" description="Disordered" evidence="1">
    <location>
        <begin position="1"/>
        <end position="36"/>
    </location>
</feature>
<feature type="region of interest" description="Disordered" evidence="1">
    <location>
        <begin position="326"/>
        <end position="470"/>
    </location>
</feature>
<feature type="compositionally biased region" description="Basic and acidic residues" evidence="1">
    <location>
        <begin position="457"/>
        <end position="470"/>
    </location>
</feature>
<feature type="transmembrane region" description="Helical" evidence="2">
    <location>
        <begin position="645"/>
        <end position="668"/>
    </location>
</feature>
<dbReference type="Proteomes" id="UP000027002">
    <property type="component" value="Chromosome 5"/>
</dbReference>
<gene>
    <name evidence="4" type="ORF">UV8b_06196</name>
</gene>
<reference evidence="4" key="1">
    <citation type="submission" date="2020-03" db="EMBL/GenBank/DDBJ databases">
        <title>A mixture of massive structural variations and highly conserved coding sequences in Ustilaginoidea virens genome.</title>
        <authorList>
            <person name="Zhang K."/>
            <person name="Zhao Z."/>
            <person name="Zhang Z."/>
            <person name="Li Y."/>
            <person name="Hsiang T."/>
            <person name="Sun W."/>
        </authorList>
    </citation>
    <scope>NUCLEOTIDE SEQUENCE</scope>
    <source>
        <strain evidence="4">UV-8b</strain>
    </source>
</reference>
<evidence type="ECO:0000313" key="5">
    <source>
        <dbReference type="Proteomes" id="UP000027002"/>
    </source>
</evidence>
<dbReference type="Pfam" id="PF25130">
    <property type="entry name" value="DUF7820"/>
    <property type="match status" value="1"/>
</dbReference>
<feature type="compositionally biased region" description="Low complexity" evidence="1">
    <location>
        <begin position="332"/>
        <end position="352"/>
    </location>
</feature>
<dbReference type="PANTHER" id="PTHR42078">
    <property type="entry name" value="GLUCAN 1, 4-ALPHA-GLUCOSIDASE"/>
    <property type="match status" value="1"/>
</dbReference>
<dbReference type="PANTHER" id="PTHR42078:SF1">
    <property type="entry name" value="GLUCAN 1, 4-ALPHA-GLUCOSIDASE"/>
    <property type="match status" value="1"/>
</dbReference>
<evidence type="ECO:0000256" key="2">
    <source>
        <dbReference type="SAM" id="Phobius"/>
    </source>
</evidence>
<feature type="region of interest" description="Disordered" evidence="1">
    <location>
        <begin position="273"/>
        <end position="305"/>
    </location>
</feature>
<keyword evidence="2" id="KW-1133">Transmembrane helix</keyword>
<dbReference type="AlphaFoldDB" id="A0A8E5HUN0"/>
<evidence type="ECO:0000256" key="1">
    <source>
        <dbReference type="SAM" id="MobiDB-lite"/>
    </source>
</evidence>
<feature type="compositionally biased region" description="Low complexity" evidence="1">
    <location>
        <begin position="291"/>
        <end position="305"/>
    </location>
</feature>
<feature type="compositionally biased region" description="Low complexity" evidence="1">
    <location>
        <begin position="410"/>
        <end position="428"/>
    </location>
</feature>
<dbReference type="KEGG" id="uvi:66066973"/>
<evidence type="ECO:0000259" key="3">
    <source>
        <dbReference type="Pfam" id="PF25130"/>
    </source>
</evidence>
<protein>
    <recommendedName>
        <fullName evidence="3">DUF7820 domain-containing protein</fullName>
    </recommendedName>
</protein>
<dbReference type="GeneID" id="66066973"/>
<dbReference type="RefSeq" id="XP_042999628.1">
    <property type="nucleotide sequence ID" value="XM_043143693.1"/>
</dbReference>
<dbReference type="OrthoDB" id="5384459at2759"/>
<feature type="compositionally biased region" description="Low complexity" evidence="1">
    <location>
        <begin position="888"/>
        <end position="905"/>
    </location>
</feature>
<feature type="compositionally biased region" description="Polar residues" evidence="1">
    <location>
        <begin position="443"/>
        <end position="456"/>
    </location>
</feature>
<keyword evidence="2" id="KW-0472">Membrane</keyword>
<evidence type="ECO:0000313" key="4">
    <source>
        <dbReference type="EMBL" id="QUC21955.1"/>
    </source>
</evidence>
<accession>A0A8E5HUN0</accession>
<keyword evidence="2" id="KW-0812">Transmembrane</keyword>
<name>A0A8E5HUN0_USTVR</name>
<keyword evidence="5" id="KW-1185">Reference proteome</keyword>
<proteinExistence type="predicted"/>
<sequence length="1008" mass="109789">MSLVQPRAKTPREPSTEDSSSPCAGEKDKVSAQRRPWTIAWTRRRGGLDKSKEDLTWWSRARNNARRRDDWVTTAWPIRWRPTTFHVPSAPDSGRLAIFAIPRWARLIPLRPPLAPHSLAHFSCQDPETHATTSNSPTRPTCSLASWSDGLHLPASALAQGLSTSFDAWASIASVRFNQSLASIASRSDLISTPPSTVNRGWIRKSPSACSRPTPILSTFFTRRVLFKSLDPRLFQKYSALDIPNDLLVGLASPSDDKRLSAAGPARFRATESRRNGYAVDGLRPNHAAMRSGDGNARSGSRRSAGGSIRLLEDDDYDLTAHAVSDGFRPTASNGAGVDGADGADDANGAASISTPSSQVPRFQYPGLPRSPPPVGPSPLKTFDHRPSSMSKPPRHHDSLTLRNDGLVQSRPSEPCSSSSSSMQSDAPYHGSVHPSHPYQMYPQRTCSNATSSTERLTSEDAYSGRREPAHPYAMYAQDTASHRDPSRQPMLVGFNGMGDGYRRQLGPDGEEAGDLIGPLGHMEELPPYTRYPQEAFADKPTTEPIDHLTVSTVTDRNSTAAPGADRISPTDPIPGAGGIGLATRNPEFSSTEDLASLPLRASSIRSATSDGSQHDINGAARDFAEKPTQSKWQRRARKRLCGIVPYWVICLLLSGIVILGVVMGTVIGTMVTRHSGSPTPSDRSFAKPPVTNSVEFLASKPPDLPALATGCYALPPLEKYQVPKACIKDSSQTPAWSCDMPFRWYSMNVSNQDNQPDFSNYALKLAPFDARVSKFIWGSQPPEIPEFKTLRLVKDMEEANRGPAWYLEVDYNKTVMVREGQLKPASTGASKRNWEALSSPVPGFDKSRYLRKGFAAADGDKPWICTWPRIKLQVFIYPNQTFTPPRTSSASGSVATGSPSSTDGPSPPRKEPYPKLVKFVERRPDGLAASAPATCTQYQIVNNGQDKVPILDDNGRPVVIKISEVGQSSKDAVTRRQVNPGAGLLSSLQDRDVELTPCGCVSFSWSV</sequence>
<dbReference type="InterPro" id="IPR056722">
    <property type="entry name" value="DUF7820"/>
</dbReference>
<dbReference type="EMBL" id="CP072757">
    <property type="protein sequence ID" value="QUC21955.1"/>
    <property type="molecule type" value="Genomic_DNA"/>
</dbReference>
<feature type="domain" description="DUF7820" evidence="3">
    <location>
        <begin position="692"/>
        <end position="1002"/>
    </location>
</feature>
<organism evidence="4 5">
    <name type="scientific">Ustilaginoidea virens</name>
    <name type="common">Rice false smut fungus</name>
    <name type="synonym">Villosiclava virens</name>
    <dbReference type="NCBI Taxonomy" id="1159556"/>
    <lineage>
        <taxon>Eukaryota</taxon>
        <taxon>Fungi</taxon>
        <taxon>Dikarya</taxon>
        <taxon>Ascomycota</taxon>
        <taxon>Pezizomycotina</taxon>
        <taxon>Sordariomycetes</taxon>
        <taxon>Hypocreomycetidae</taxon>
        <taxon>Hypocreales</taxon>
        <taxon>Clavicipitaceae</taxon>
        <taxon>Ustilaginoidea</taxon>
    </lineage>
</organism>